<comment type="caution">
    <text evidence="2">The sequence shown here is derived from an EMBL/GenBank/DDBJ whole genome shotgun (WGS) entry which is preliminary data.</text>
</comment>
<dbReference type="Gene3D" id="3.30.420.10">
    <property type="entry name" value="Ribonuclease H-like superfamily/Ribonuclease H"/>
    <property type="match status" value="1"/>
</dbReference>
<dbReference type="InterPro" id="IPR036397">
    <property type="entry name" value="RNaseH_sf"/>
</dbReference>
<accession>A0A822Z876</accession>
<evidence type="ECO:0000259" key="1">
    <source>
        <dbReference type="PROSITE" id="PS50879"/>
    </source>
</evidence>
<sequence length="159" mass="18053">MWIKWLPPVVFIVKINVDGASRGNPGESIRGGIFRDHEGSFLFGFSCYFGIASNMKAKLLVIQQVVSYAKDHNLRSLWIESDSKMAVEILNKSCSYPWKVLGIVDEITKAFEDFDITITHTHREGNIVADSLANFGCDERKDEVLFCTVCYYKLRSCMV</sequence>
<dbReference type="InterPro" id="IPR012337">
    <property type="entry name" value="RNaseH-like_sf"/>
</dbReference>
<dbReference type="PROSITE" id="PS50879">
    <property type="entry name" value="RNASE_H_1"/>
    <property type="match status" value="1"/>
</dbReference>
<dbReference type="PANTHER" id="PTHR47723:SF19">
    <property type="entry name" value="POLYNUCLEOTIDYL TRANSFERASE, RIBONUCLEASE H-LIKE SUPERFAMILY PROTEIN"/>
    <property type="match status" value="1"/>
</dbReference>
<dbReference type="SUPFAM" id="SSF53098">
    <property type="entry name" value="Ribonuclease H-like"/>
    <property type="match status" value="1"/>
</dbReference>
<dbReference type="CDD" id="cd06222">
    <property type="entry name" value="RNase_H_like"/>
    <property type="match status" value="1"/>
</dbReference>
<feature type="domain" description="RNase H type-1" evidence="1">
    <location>
        <begin position="9"/>
        <end position="138"/>
    </location>
</feature>
<name>A0A822Z876_NELNU</name>
<gene>
    <name evidence="2" type="ORF">HUJ06_013902</name>
</gene>
<dbReference type="AlphaFoldDB" id="A0A822Z876"/>
<dbReference type="Pfam" id="PF13456">
    <property type="entry name" value="RVT_3"/>
    <property type="match status" value="1"/>
</dbReference>
<dbReference type="GO" id="GO:0004523">
    <property type="term" value="F:RNA-DNA hybrid ribonuclease activity"/>
    <property type="evidence" value="ECO:0007669"/>
    <property type="project" value="InterPro"/>
</dbReference>
<evidence type="ECO:0000313" key="2">
    <source>
        <dbReference type="EMBL" id="DAD39579.1"/>
    </source>
</evidence>
<dbReference type="InterPro" id="IPR044730">
    <property type="entry name" value="RNase_H-like_dom_plant"/>
</dbReference>
<dbReference type="GO" id="GO:0003676">
    <property type="term" value="F:nucleic acid binding"/>
    <property type="evidence" value="ECO:0007669"/>
    <property type="project" value="InterPro"/>
</dbReference>
<keyword evidence="3" id="KW-1185">Reference proteome</keyword>
<organism evidence="2 3">
    <name type="scientific">Nelumbo nucifera</name>
    <name type="common">Sacred lotus</name>
    <dbReference type="NCBI Taxonomy" id="4432"/>
    <lineage>
        <taxon>Eukaryota</taxon>
        <taxon>Viridiplantae</taxon>
        <taxon>Streptophyta</taxon>
        <taxon>Embryophyta</taxon>
        <taxon>Tracheophyta</taxon>
        <taxon>Spermatophyta</taxon>
        <taxon>Magnoliopsida</taxon>
        <taxon>Proteales</taxon>
        <taxon>Nelumbonaceae</taxon>
        <taxon>Nelumbo</taxon>
    </lineage>
</organism>
<dbReference type="EMBL" id="DUZY01000005">
    <property type="protein sequence ID" value="DAD39579.1"/>
    <property type="molecule type" value="Genomic_DNA"/>
</dbReference>
<dbReference type="InterPro" id="IPR002156">
    <property type="entry name" value="RNaseH_domain"/>
</dbReference>
<dbReference type="InterPro" id="IPR053151">
    <property type="entry name" value="RNase_H-like"/>
</dbReference>
<reference evidence="2 3" key="1">
    <citation type="journal article" date="2020" name="Mol. Biol. Evol.">
        <title>Distinct Expression and Methylation Patterns for Genes with Different Fates following a Single Whole-Genome Duplication in Flowering Plants.</title>
        <authorList>
            <person name="Shi T."/>
            <person name="Rahmani R.S."/>
            <person name="Gugger P.F."/>
            <person name="Wang M."/>
            <person name="Li H."/>
            <person name="Zhang Y."/>
            <person name="Li Z."/>
            <person name="Wang Q."/>
            <person name="Van de Peer Y."/>
            <person name="Marchal K."/>
            <person name="Chen J."/>
        </authorList>
    </citation>
    <scope>NUCLEOTIDE SEQUENCE [LARGE SCALE GENOMIC DNA]</scope>
    <source>
        <tissue evidence="2">Leaf</tissue>
    </source>
</reference>
<dbReference type="Proteomes" id="UP000607653">
    <property type="component" value="Unassembled WGS sequence"/>
</dbReference>
<proteinExistence type="predicted"/>
<protein>
    <recommendedName>
        <fullName evidence="1">RNase H type-1 domain-containing protein</fullName>
    </recommendedName>
</protein>
<dbReference type="PANTHER" id="PTHR47723">
    <property type="entry name" value="OS05G0353850 PROTEIN"/>
    <property type="match status" value="1"/>
</dbReference>
<evidence type="ECO:0000313" key="3">
    <source>
        <dbReference type="Proteomes" id="UP000607653"/>
    </source>
</evidence>